<proteinExistence type="predicted"/>
<sequence length="216" mass="23910">MLVNVLKDVSSTVTTASVSTGKMLETTQLILLIIITALVSFVLILVGLPKLLELIKSKMMKSKYDKLGRSTQVRLINQLRETVAFLSKNKVGAIVTIENSDNIDNLRTDGVIINANISSSLLISIFNKESPLHDGAVVIRNNKIYYASTFYKITRKSMDNKYGSRHRAAMGISEICDATTIVVSEETGTISIAKNGNIVPIKLEEFQEQLIKYLKD</sequence>
<name>F9QE04_9BACT</name>
<evidence type="ECO:0000256" key="5">
    <source>
        <dbReference type="ARBA" id="ARBA00022840"/>
    </source>
</evidence>
<evidence type="ECO:0000256" key="3">
    <source>
        <dbReference type="ARBA" id="ARBA00022695"/>
    </source>
</evidence>
<keyword evidence="2" id="KW-0808">Transferase</keyword>
<dbReference type="InterPro" id="IPR003390">
    <property type="entry name" value="DNA_integrity_scan_DisA_N"/>
</dbReference>
<reference evidence="8 9" key="1">
    <citation type="journal article" date="2011" name="J. Bacteriol.">
        <title>Genome Sequence of Duck Pathogen Mycoplasma anatis Strain 1340.</title>
        <authorList>
            <person name="Guo Z."/>
            <person name="Chen P."/>
            <person name="Ren P."/>
            <person name="Kuang S."/>
            <person name="Zhou Z."/>
            <person name="Li Z."/>
            <person name="Liu M."/>
            <person name="Shi D."/>
            <person name="Xiao Y."/>
            <person name="Wang X."/>
            <person name="Zhou R."/>
            <person name="Jin H."/>
            <person name="Bi D."/>
        </authorList>
    </citation>
    <scope>NUCLEOTIDE SEQUENCE [LARGE SCALE GENOMIC DNA]</scope>
    <source>
        <strain evidence="8 9">1340</strain>
    </source>
</reference>
<dbReference type="GO" id="GO:0004016">
    <property type="term" value="F:adenylate cyclase activity"/>
    <property type="evidence" value="ECO:0007669"/>
    <property type="project" value="InterPro"/>
</dbReference>
<dbReference type="GO" id="GO:0005524">
    <property type="term" value="F:ATP binding"/>
    <property type="evidence" value="ECO:0007669"/>
    <property type="project" value="UniProtKB-KW"/>
</dbReference>
<dbReference type="PANTHER" id="PTHR34185:SF1">
    <property type="entry name" value="DIADENYLATE CYCLASE"/>
    <property type="match status" value="1"/>
</dbReference>
<keyword evidence="6" id="KW-0472">Membrane</keyword>
<feature type="domain" description="DAC" evidence="7">
    <location>
        <begin position="57"/>
        <end position="205"/>
    </location>
</feature>
<comment type="caution">
    <text evidence="8">The sequence shown here is derived from an EMBL/GenBank/DDBJ whole genome shotgun (WGS) entry which is preliminary data.</text>
</comment>
<dbReference type="Proteomes" id="UP000005055">
    <property type="component" value="Unassembled WGS sequence"/>
</dbReference>
<gene>
    <name evidence="8" type="ORF">GIG_03148</name>
</gene>
<protein>
    <recommendedName>
        <fullName evidence="7">DAC domain-containing protein</fullName>
    </recommendedName>
</protein>
<accession>F9QE04</accession>
<evidence type="ECO:0000256" key="2">
    <source>
        <dbReference type="ARBA" id="ARBA00022679"/>
    </source>
</evidence>
<organism evidence="8 9">
    <name type="scientific">Mycoplasmopsis anatis 1340</name>
    <dbReference type="NCBI Taxonomy" id="1034808"/>
    <lineage>
        <taxon>Bacteria</taxon>
        <taxon>Bacillati</taxon>
        <taxon>Mycoplasmatota</taxon>
        <taxon>Mycoplasmoidales</taxon>
        <taxon>Metamycoplasmataceae</taxon>
        <taxon>Mycoplasmopsis</taxon>
    </lineage>
</organism>
<dbReference type="Pfam" id="PF02457">
    <property type="entry name" value="DAC"/>
    <property type="match status" value="1"/>
</dbReference>
<dbReference type="InterPro" id="IPR014046">
    <property type="entry name" value="C-di-AMP_synthase"/>
</dbReference>
<comment type="catalytic activity">
    <reaction evidence="1">
        <text>2 ATP = 3',3'-c-di-AMP + 2 diphosphate</text>
        <dbReference type="Rhea" id="RHEA:35655"/>
        <dbReference type="ChEBI" id="CHEBI:30616"/>
        <dbReference type="ChEBI" id="CHEBI:33019"/>
        <dbReference type="ChEBI" id="CHEBI:71500"/>
        <dbReference type="EC" id="2.7.7.85"/>
    </reaction>
</comment>
<keyword evidence="6" id="KW-1133">Transmembrane helix</keyword>
<evidence type="ECO:0000256" key="6">
    <source>
        <dbReference type="SAM" id="Phobius"/>
    </source>
</evidence>
<keyword evidence="6" id="KW-0812">Transmembrane</keyword>
<evidence type="ECO:0000256" key="1">
    <source>
        <dbReference type="ARBA" id="ARBA00000877"/>
    </source>
</evidence>
<evidence type="ECO:0000256" key="4">
    <source>
        <dbReference type="ARBA" id="ARBA00022741"/>
    </source>
</evidence>
<evidence type="ECO:0000313" key="9">
    <source>
        <dbReference type="Proteomes" id="UP000005055"/>
    </source>
</evidence>
<dbReference type="PANTHER" id="PTHR34185">
    <property type="entry name" value="DIADENYLATE CYCLASE"/>
    <property type="match status" value="1"/>
</dbReference>
<feature type="transmembrane region" description="Helical" evidence="6">
    <location>
        <begin position="29"/>
        <end position="52"/>
    </location>
</feature>
<dbReference type="SUPFAM" id="SSF143597">
    <property type="entry name" value="YojJ-like"/>
    <property type="match status" value="1"/>
</dbReference>
<dbReference type="GO" id="GO:0106408">
    <property type="term" value="F:diadenylate cyclase activity"/>
    <property type="evidence" value="ECO:0007669"/>
    <property type="project" value="UniProtKB-EC"/>
</dbReference>
<dbReference type="InterPro" id="IPR036888">
    <property type="entry name" value="DNA_integrity_DisA_N_sf"/>
</dbReference>
<keyword evidence="3" id="KW-0548">Nucleotidyltransferase</keyword>
<keyword evidence="5" id="KW-0067">ATP-binding</keyword>
<dbReference type="GO" id="GO:0006171">
    <property type="term" value="P:cAMP biosynthetic process"/>
    <property type="evidence" value="ECO:0007669"/>
    <property type="project" value="InterPro"/>
</dbReference>
<keyword evidence="4" id="KW-0547">Nucleotide-binding</keyword>
<dbReference type="STRING" id="1034808.GIG_03148"/>
<dbReference type="AlphaFoldDB" id="F9QE04"/>
<dbReference type="InterPro" id="IPR050338">
    <property type="entry name" value="DisA"/>
</dbReference>
<dbReference type="eggNOG" id="COG1624">
    <property type="taxonomic scope" value="Bacteria"/>
</dbReference>
<dbReference type="PROSITE" id="PS51794">
    <property type="entry name" value="DAC"/>
    <property type="match status" value="1"/>
</dbReference>
<dbReference type="Gene3D" id="3.40.1700.10">
    <property type="entry name" value="DNA integrity scanning protein, DisA, N-terminal domain"/>
    <property type="match status" value="1"/>
</dbReference>
<dbReference type="PIRSF" id="PIRSF004793">
    <property type="entry name" value="UCP004793"/>
    <property type="match status" value="1"/>
</dbReference>
<keyword evidence="9" id="KW-1185">Reference proteome</keyword>
<evidence type="ECO:0000259" key="7">
    <source>
        <dbReference type="PROSITE" id="PS51794"/>
    </source>
</evidence>
<evidence type="ECO:0000313" key="8">
    <source>
        <dbReference type="EMBL" id="EGS29013.1"/>
    </source>
</evidence>
<dbReference type="EMBL" id="AFVJ01000030">
    <property type="protein sequence ID" value="EGS29013.1"/>
    <property type="molecule type" value="Genomic_DNA"/>
</dbReference>